<accession>A0A9N8KRD0</accession>
<reference evidence="2" key="1">
    <citation type="submission" date="2021-12" db="EMBL/GenBank/DDBJ databases">
        <authorList>
            <person name="King R."/>
        </authorList>
    </citation>
    <scope>NUCLEOTIDE SEQUENCE</scope>
</reference>
<feature type="region of interest" description="Disordered" evidence="1">
    <location>
        <begin position="1"/>
        <end position="44"/>
    </location>
</feature>
<name>A0A9N8KRD0_CHRIL</name>
<proteinExistence type="predicted"/>
<dbReference type="AlphaFoldDB" id="A0A9N8KRD0"/>
<protein>
    <submittedName>
        <fullName evidence="2">Uncharacterized protein</fullName>
    </submittedName>
</protein>
<keyword evidence="3" id="KW-1185">Reference proteome</keyword>
<evidence type="ECO:0000313" key="3">
    <source>
        <dbReference type="Proteomes" id="UP001154114"/>
    </source>
</evidence>
<feature type="compositionally biased region" description="Low complexity" evidence="1">
    <location>
        <begin position="8"/>
        <end position="18"/>
    </location>
</feature>
<dbReference type="EMBL" id="LR824004">
    <property type="protein sequence ID" value="CAD0194288.1"/>
    <property type="molecule type" value="Genomic_DNA"/>
</dbReference>
<organism evidence="2 3">
    <name type="scientific">Chrysodeixis includens</name>
    <name type="common">Soybean looper</name>
    <name type="synonym">Pseudoplusia includens</name>
    <dbReference type="NCBI Taxonomy" id="689277"/>
    <lineage>
        <taxon>Eukaryota</taxon>
        <taxon>Metazoa</taxon>
        <taxon>Ecdysozoa</taxon>
        <taxon>Arthropoda</taxon>
        <taxon>Hexapoda</taxon>
        <taxon>Insecta</taxon>
        <taxon>Pterygota</taxon>
        <taxon>Neoptera</taxon>
        <taxon>Endopterygota</taxon>
        <taxon>Lepidoptera</taxon>
        <taxon>Glossata</taxon>
        <taxon>Ditrysia</taxon>
        <taxon>Noctuoidea</taxon>
        <taxon>Noctuidae</taxon>
        <taxon>Plusiinae</taxon>
        <taxon>Chrysodeixis</taxon>
    </lineage>
</organism>
<dbReference type="Proteomes" id="UP001154114">
    <property type="component" value="Chromosome 1"/>
</dbReference>
<sequence length="148" mass="16497">MTRHRRTAVTAAAEPPVADGSRRSPPDARRRSDDPNSKTKNENNWNIVHFGTRLPSFPSAISRAVTCRRSFKYHAGQKPHPSVVGGKTASACERGDRTCQNIRSTTLIRRRKRGRCPPPSIAPSQQAIKNPVLKARFAIVFICVRLLM</sequence>
<feature type="compositionally biased region" description="Basic and acidic residues" evidence="1">
    <location>
        <begin position="20"/>
        <end position="41"/>
    </location>
</feature>
<evidence type="ECO:0000313" key="2">
    <source>
        <dbReference type="EMBL" id="CAD0194288.1"/>
    </source>
</evidence>
<evidence type="ECO:0000256" key="1">
    <source>
        <dbReference type="SAM" id="MobiDB-lite"/>
    </source>
</evidence>
<gene>
    <name evidence="2" type="ORF">CINC_LOCUS579</name>
</gene>